<evidence type="ECO:0000313" key="12">
    <source>
        <dbReference type="EMBL" id="EEV18254.1"/>
    </source>
</evidence>
<keyword evidence="7 10" id="KW-0648">Protein biosynthesis</keyword>
<sequence>MKFSKLFAPSLKEAPRDAVLPSHALLIRAGFIEQLGSGLYNFLPLGKIVLERICAVIRQEMDAAGAQEVSFSVVTSADAWKKSGRYAKYGKELLRFKDRKDNDFVLSPTNEEAAVLMVADKITSYKQLPLNIYQINTKFRDEARPRFGLLRGREFTMKDAYSFHADAADMKREFEVMRQAYSRIFTRLGLNFRTVDADSGAIGGSGSKEFMVLADNGEDDIVVCKRCEYAANIEAARRAPKTTNAAAPETDGMMKFKTPAMKTIDAVAEFFKVDKFYTIKAVIKKALYEDRSEIVAFFIRGCDELQETKAQNACGALELVDASEEEIARAGFTAGFCGPFGLGEGAKFYIDAELKGAREMIAGANEPDYHYVGASVINFNESRFADLAAVGVGDACPCCGGELSITKGIEVGHIFQLGTRYSEPMGARFLDANGKARAFYMGCYGIGASRLIAVAIESSHDERGCVWPRELAPFELEIIISNHKDAAAVEFAEKLYEQCRERGIRVLLDDRAERFGVKMNDFELMGFPYAVLVGKALAERSVEFITRAGLKRQSVSADEILSFIERKLIEKN</sequence>
<reference evidence="12 13" key="1">
    <citation type="submission" date="2009-07" db="EMBL/GenBank/DDBJ databases">
        <authorList>
            <person name="Madupu R."/>
            <person name="Sebastian Y."/>
            <person name="Durkin A.S."/>
            <person name="Torralba M."/>
            <person name="Methe B."/>
            <person name="Sutton G.G."/>
            <person name="Strausberg R.L."/>
            <person name="Nelson K.E."/>
        </authorList>
    </citation>
    <scope>NUCLEOTIDE SEQUENCE [LARGE SCALE GENOMIC DNA]</scope>
    <source>
        <strain evidence="12 13">RM3268</strain>
    </source>
</reference>
<dbReference type="EC" id="6.1.1.15" evidence="10"/>
<dbReference type="GO" id="GO:0005829">
    <property type="term" value="C:cytosol"/>
    <property type="evidence" value="ECO:0007669"/>
    <property type="project" value="TreeGrafter"/>
</dbReference>
<dbReference type="AlphaFoldDB" id="C8PGL6"/>
<dbReference type="NCBIfam" id="TIGR00409">
    <property type="entry name" value="proS_fam_II"/>
    <property type="match status" value="1"/>
</dbReference>
<evidence type="ECO:0000256" key="8">
    <source>
        <dbReference type="ARBA" id="ARBA00023146"/>
    </source>
</evidence>
<dbReference type="CDD" id="cd00861">
    <property type="entry name" value="ProRS_anticodon_short"/>
    <property type="match status" value="1"/>
</dbReference>
<dbReference type="FunFam" id="3.30.930.10:FF:000066">
    <property type="entry name" value="Proline--tRNA ligase"/>
    <property type="match status" value="1"/>
</dbReference>
<dbReference type="HAMAP" id="MF_01569">
    <property type="entry name" value="Pro_tRNA_synth_type1"/>
    <property type="match status" value="1"/>
</dbReference>
<keyword evidence="4 10" id="KW-0436">Ligase</keyword>
<dbReference type="InterPro" id="IPR044140">
    <property type="entry name" value="ProRS_anticodon_short"/>
</dbReference>
<dbReference type="GO" id="GO:0002161">
    <property type="term" value="F:aminoacyl-tRNA deacylase activity"/>
    <property type="evidence" value="ECO:0007669"/>
    <property type="project" value="InterPro"/>
</dbReference>
<organism evidence="12 13">
    <name type="scientific">Campylobacter gracilis RM3268</name>
    <dbReference type="NCBI Taxonomy" id="553220"/>
    <lineage>
        <taxon>Bacteria</taxon>
        <taxon>Pseudomonadati</taxon>
        <taxon>Campylobacterota</taxon>
        <taxon>Epsilonproteobacteria</taxon>
        <taxon>Campylobacterales</taxon>
        <taxon>Campylobacteraceae</taxon>
        <taxon>Campylobacter</taxon>
    </lineage>
</organism>
<evidence type="ECO:0000256" key="10">
    <source>
        <dbReference type="HAMAP-Rule" id="MF_01569"/>
    </source>
</evidence>
<comment type="domain">
    <text evidence="10">Consists of three domains: the N-terminal catalytic domain, the editing domain and the C-terminal anticodon-binding domain.</text>
</comment>
<dbReference type="InterPro" id="IPR036754">
    <property type="entry name" value="YbaK/aa-tRNA-synt-asso_dom_sf"/>
</dbReference>
<dbReference type="OrthoDB" id="9809052at2"/>
<keyword evidence="8 10" id="KW-0030">Aminoacyl-tRNA synthetase</keyword>
<keyword evidence="6 10" id="KW-0067">ATP-binding</keyword>
<name>C8PGL6_9BACT</name>
<evidence type="ECO:0000256" key="7">
    <source>
        <dbReference type="ARBA" id="ARBA00022917"/>
    </source>
</evidence>
<evidence type="ECO:0000259" key="11">
    <source>
        <dbReference type="PROSITE" id="PS50862"/>
    </source>
</evidence>
<dbReference type="InterPro" id="IPR036621">
    <property type="entry name" value="Anticodon-bd_dom_sf"/>
</dbReference>
<dbReference type="InterPro" id="IPR045864">
    <property type="entry name" value="aa-tRNA-synth_II/BPL/LPL"/>
</dbReference>
<evidence type="ECO:0000256" key="3">
    <source>
        <dbReference type="ARBA" id="ARBA00022490"/>
    </source>
</evidence>
<dbReference type="PANTHER" id="PTHR42753">
    <property type="entry name" value="MITOCHONDRIAL RIBOSOME PROTEIN L39/PROLYL-TRNA LIGASE FAMILY MEMBER"/>
    <property type="match status" value="1"/>
</dbReference>
<dbReference type="InterPro" id="IPR007214">
    <property type="entry name" value="YbaK/aa-tRNA-synth-assoc-dom"/>
</dbReference>
<dbReference type="PANTHER" id="PTHR42753:SF2">
    <property type="entry name" value="PROLINE--TRNA LIGASE"/>
    <property type="match status" value="1"/>
</dbReference>
<dbReference type="GO" id="GO:0005524">
    <property type="term" value="F:ATP binding"/>
    <property type="evidence" value="ECO:0007669"/>
    <property type="project" value="UniProtKB-UniRule"/>
</dbReference>
<keyword evidence="13" id="KW-1185">Reference proteome</keyword>
<dbReference type="InterPro" id="IPR033730">
    <property type="entry name" value="ProRS_core_prok"/>
</dbReference>
<dbReference type="NCBIfam" id="NF006625">
    <property type="entry name" value="PRK09194.1"/>
    <property type="match status" value="1"/>
</dbReference>
<dbReference type="CDD" id="cd00779">
    <property type="entry name" value="ProRS_core_prok"/>
    <property type="match status" value="1"/>
</dbReference>
<dbReference type="InterPro" id="IPR050062">
    <property type="entry name" value="Pro-tRNA_synthetase"/>
</dbReference>
<dbReference type="SUPFAM" id="SSF55681">
    <property type="entry name" value="Class II aaRS and biotin synthetases"/>
    <property type="match status" value="1"/>
</dbReference>
<dbReference type="InterPro" id="IPR004154">
    <property type="entry name" value="Anticodon-bd"/>
</dbReference>
<dbReference type="RefSeq" id="WP_005870617.1">
    <property type="nucleotide sequence ID" value="NZ_ACYG01000019.1"/>
</dbReference>
<dbReference type="Gene3D" id="3.30.930.10">
    <property type="entry name" value="Bira Bifunctional Protein, Domain 2"/>
    <property type="match status" value="2"/>
</dbReference>
<dbReference type="eggNOG" id="COG0442">
    <property type="taxonomic scope" value="Bacteria"/>
</dbReference>
<evidence type="ECO:0000256" key="6">
    <source>
        <dbReference type="ARBA" id="ARBA00022840"/>
    </source>
</evidence>
<evidence type="ECO:0000256" key="4">
    <source>
        <dbReference type="ARBA" id="ARBA00022598"/>
    </source>
</evidence>
<proteinExistence type="inferred from homology"/>
<dbReference type="STRING" id="824.CGRAC_1084"/>
<dbReference type="Gene3D" id="3.40.50.800">
    <property type="entry name" value="Anticodon-binding domain"/>
    <property type="match status" value="1"/>
</dbReference>
<comment type="subcellular location">
    <subcellularLocation>
        <location evidence="1 10">Cytoplasm</location>
    </subcellularLocation>
</comment>
<dbReference type="PROSITE" id="PS50862">
    <property type="entry name" value="AA_TRNA_LIGASE_II"/>
    <property type="match status" value="1"/>
</dbReference>
<comment type="similarity">
    <text evidence="10">Belongs to the class-II aminoacyl-tRNA synthetase family. ProS type 1 subfamily.</text>
</comment>
<evidence type="ECO:0000313" key="13">
    <source>
        <dbReference type="Proteomes" id="UP000005709"/>
    </source>
</evidence>
<dbReference type="InterPro" id="IPR006195">
    <property type="entry name" value="aa-tRNA-synth_II"/>
</dbReference>
<feature type="domain" description="Aminoacyl-transfer RNA synthetases class-II family profile" evidence="11">
    <location>
        <begin position="33"/>
        <end position="468"/>
    </location>
</feature>
<protein>
    <recommendedName>
        <fullName evidence="10">Proline--tRNA ligase</fullName>
        <ecNumber evidence="10">6.1.1.15</ecNumber>
    </recommendedName>
    <alternativeName>
        <fullName evidence="10">Prolyl-tRNA synthetase</fullName>
        <shortName evidence="10">ProRS</shortName>
    </alternativeName>
</protein>
<evidence type="ECO:0000256" key="1">
    <source>
        <dbReference type="ARBA" id="ARBA00004496"/>
    </source>
</evidence>
<dbReference type="GO" id="GO:0006433">
    <property type="term" value="P:prolyl-tRNA aminoacylation"/>
    <property type="evidence" value="ECO:0007669"/>
    <property type="project" value="UniProtKB-UniRule"/>
</dbReference>
<evidence type="ECO:0000256" key="5">
    <source>
        <dbReference type="ARBA" id="ARBA00022741"/>
    </source>
</evidence>
<dbReference type="SUPFAM" id="SSF52954">
    <property type="entry name" value="Class II aaRS ABD-related"/>
    <property type="match status" value="1"/>
</dbReference>
<dbReference type="EMBL" id="ACYG01000019">
    <property type="protein sequence ID" value="EEV18254.1"/>
    <property type="molecule type" value="Genomic_DNA"/>
</dbReference>
<comment type="catalytic activity">
    <reaction evidence="9 10">
        <text>tRNA(Pro) + L-proline + ATP = L-prolyl-tRNA(Pro) + AMP + diphosphate</text>
        <dbReference type="Rhea" id="RHEA:14305"/>
        <dbReference type="Rhea" id="RHEA-COMP:9700"/>
        <dbReference type="Rhea" id="RHEA-COMP:9702"/>
        <dbReference type="ChEBI" id="CHEBI:30616"/>
        <dbReference type="ChEBI" id="CHEBI:33019"/>
        <dbReference type="ChEBI" id="CHEBI:60039"/>
        <dbReference type="ChEBI" id="CHEBI:78442"/>
        <dbReference type="ChEBI" id="CHEBI:78532"/>
        <dbReference type="ChEBI" id="CHEBI:456215"/>
        <dbReference type="EC" id="6.1.1.15"/>
    </reaction>
</comment>
<dbReference type="PRINTS" id="PR01046">
    <property type="entry name" value="TRNASYNTHPRO"/>
</dbReference>
<dbReference type="Pfam" id="PF00587">
    <property type="entry name" value="tRNA-synt_2b"/>
    <property type="match status" value="1"/>
</dbReference>
<dbReference type="SUPFAM" id="SSF55826">
    <property type="entry name" value="YbaK/ProRS associated domain"/>
    <property type="match status" value="1"/>
</dbReference>
<dbReference type="InterPro" id="IPR004500">
    <property type="entry name" value="Pro-tRNA-synth_IIa_bac-type"/>
</dbReference>
<comment type="caution">
    <text evidence="12">The sequence shown here is derived from an EMBL/GenBank/DDBJ whole genome shotgun (WGS) entry which is preliminary data.</text>
</comment>
<accession>C8PGL6</accession>
<comment type="subunit">
    <text evidence="2 10">Homodimer.</text>
</comment>
<gene>
    <name evidence="10 12" type="primary">proS</name>
    <name evidence="12" type="ORF">CAMGR0001_1012</name>
</gene>
<keyword evidence="3 10" id="KW-0963">Cytoplasm</keyword>
<dbReference type="CDD" id="cd04334">
    <property type="entry name" value="ProRS-INS"/>
    <property type="match status" value="1"/>
</dbReference>
<dbReference type="GO" id="GO:0004827">
    <property type="term" value="F:proline-tRNA ligase activity"/>
    <property type="evidence" value="ECO:0007669"/>
    <property type="project" value="UniProtKB-UniRule"/>
</dbReference>
<dbReference type="Pfam" id="PF03129">
    <property type="entry name" value="HGTP_anticodon"/>
    <property type="match status" value="1"/>
</dbReference>
<dbReference type="InterPro" id="IPR002314">
    <property type="entry name" value="aa-tRNA-synt_IIb"/>
</dbReference>
<dbReference type="Proteomes" id="UP000005709">
    <property type="component" value="Unassembled WGS sequence"/>
</dbReference>
<dbReference type="InterPro" id="IPR002316">
    <property type="entry name" value="Pro-tRNA-ligase_IIa"/>
</dbReference>
<dbReference type="Pfam" id="PF04073">
    <property type="entry name" value="tRNA_edit"/>
    <property type="match status" value="1"/>
</dbReference>
<evidence type="ECO:0000256" key="9">
    <source>
        <dbReference type="ARBA" id="ARBA00047671"/>
    </source>
</evidence>
<evidence type="ECO:0000256" key="2">
    <source>
        <dbReference type="ARBA" id="ARBA00011738"/>
    </source>
</evidence>
<keyword evidence="5 10" id="KW-0547">Nucleotide-binding</keyword>
<dbReference type="InterPro" id="IPR023717">
    <property type="entry name" value="Pro-tRNA-Synthase_IIa_type1"/>
</dbReference>
<comment type="function">
    <text evidence="10">Catalyzes the attachment of proline to tRNA(Pro) in a two-step reaction: proline is first activated by ATP to form Pro-AMP and then transferred to the acceptor end of tRNA(Pro). As ProRS can inadvertently accommodate and process non-cognate amino acids such as alanine and cysteine, to avoid such errors it has two additional distinct editing activities against alanine. One activity is designated as 'pretransfer' editing and involves the tRNA(Pro)-independent hydrolysis of activated Ala-AMP. The other activity is designated 'posttransfer' editing and involves deacylation of mischarged Ala-tRNA(Pro). The misacylated Cys-tRNA(Pro) is not edited by ProRS.</text>
</comment>